<dbReference type="InterPro" id="IPR018520">
    <property type="entry name" value="UPP_synth-like_CS"/>
</dbReference>
<dbReference type="InterPro" id="IPR036424">
    <property type="entry name" value="UPP_synth-like_sf"/>
</dbReference>
<dbReference type="PROSITE" id="PS01066">
    <property type="entry name" value="UPP_SYNTHASE"/>
    <property type="match status" value="1"/>
</dbReference>
<dbReference type="PANTHER" id="PTHR10291:SF43">
    <property type="entry name" value="DEHYDRODOLICHYL DIPHOSPHATE SYNTHASE COMPLEX SUBUNIT DHDDS"/>
    <property type="match status" value="1"/>
</dbReference>
<name>A0A0L0BP43_LUCCU</name>
<evidence type="ECO:0000256" key="1">
    <source>
        <dbReference type="ARBA" id="ARBA00005432"/>
    </source>
</evidence>
<keyword evidence="3" id="KW-0460">Magnesium</keyword>
<proteinExistence type="inferred from homology"/>
<comment type="catalytic activity">
    <reaction evidence="4">
        <text>n isopentenyl diphosphate + (2E,6E)-farnesyl diphosphate = a di-trans,poly-cis-polyprenyl diphosphate + n diphosphate</text>
        <dbReference type="Rhea" id="RHEA:53008"/>
        <dbReference type="Rhea" id="RHEA-COMP:19494"/>
        <dbReference type="ChEBI" id="CHEBI:33019"/>
        <dbReference type="ChEBI" id="CHEBI:128769"/>
        <dbReference type="ChEBI" id="CHEBI:136960"/>
        <dbReference type="ChEBI" id="CHEBI:175763"/>
        <dbReference type="EC" id="2.5.1.87"/>
    </reaction>
</comment>
<dbReference type="GO" id="GO:0005783">
    <property type="term" value="C:endoplasmic reticulum"/>
    <property type="evidence" value="ECO:0007669"/>
    <property type="project" value="TreeGrafter"/>
</dbReference>
<reference evidence="6 7" key="1">
    <citation type="journal article" date="2015" name="Nat. Commun.">
        <title>Lucilia cuprina genome unlocks parasitic fly biology to underpin future interventions.</title>
        <authorList>
            <person name="Anstead C.A."/>
            <person name="Korhonen P.K."/>
            <person name="Young N.D."/>
            <person name="Hall R.S."/>
            <person name="Jex A.R."/>
            <person name="Murali S.C."/>
            <person name="Hughes D.S."/>
            <person name="Lee S.F."/>
            <person name="Perry T."/>
            <person name="Stroehlein A.J."/>
            <person name="Ansell B.R."/>
            <person name="Breugelmans B."/>
            <person name="Hofmann A."/>
            <person name="Qu J."/>
            <person name="Dugan S."/>
            <person name="Lee S.L."/>
            <person name="Chao H."/>
            <person name="Dinh H."/>
            <person name="Han Y."/>
            <person name="Doddapaneni H.V."/>
            <person name="Worley K.C."/>
            <person name="Muzny D.M."/>
            <person name="Ioannidis P."/>
            <person name="Waterhouse R.M."/>
            <person name="Zdobnov E.M."/>
            <person name="James P.J."/>
            <person name="Bagnall N.H."/>
            <person name="Kotze A.C."/>
            <person name="Gibbs R.A."/>
            <person name="Richards S."/>
            <person name="Batterham P."/>
            <person name="Gasser R.B."/>
        </authorList>
    </citation>
    <scope>NUCLEOTIDE SEQUENCE [LARGE SCALE GENOMIC DNA]</scope>
    <source>
        <strain evidence="6 7">LS</strain>
        <tissue evidence="6">Full body</tissue>
    </source>
</reference>
<dbReference type="CDD" id="cd00475">
    <property type="entry name" value="Cis_IPPS"/>
    <property type="match status" value="1"/>
</dbReference>
<comment type="caution">
    <text evidence="6">The sequence shown here is derived from an EMBL/GenBank/DDBJ whole genome shotgun (WGS) entry which is preliminary data.</text>
</comment>
<organism evidence="6 7">
    <name type="scientific">Lucilia cuprina</name>
    <name type="common">Green bottle fly</name>
    <name type="synonym">Australian sheep blowfly</name>
    <dbReference type="NCBI Taxonomy" id="7375"/>
    <lineage>
        <taxon>Eukaryota</taxon>
        <taxon>Metazoa</taxon>
        <taxon>Ecdysozoa</taxon>
        <taxon>Arthropoda</taxon>
        <taxon>Hexapoda</taxon>
        <taxon>Insecta</taxon>
        <taxon>Pterygota</taxon>
        <taxon>Neoptera</taxon>
        <taxon>Endopterygota</taxon>
        <taxon>Diptera</taxon>
        <taxon>Brachycera</taxon>
        <taxon>Muscomorpha</taxon>
        <taxon>Oestroidea</taxon>
        <taxon>Calliphoridae</taxon>
        <taxon>Luciliinae</taxon>
        <taxon>Lucilia</taxon>
    </lineage>
</organism>
<dbReference type="Gene3D" id="3.40.1180.10">
    <property type="entry name" value="Decaprenyl diphosphate synthase-like"/>
    <property type="match status" value="1"/>
</dbReference>
<dbReference type="FunFam" id="3.40.1180.10:FF:000005">
    <property type="entry name" value="Alkyl transferase"/>
    <property type="match status" value="1"/>
</dbReference>
<dbReference type="GO" id="GO:0016094">
    <property type="term" value="P:polyprenol biosynthetic process"/>
    <property type="evidence" value="ECO:0007669"/>
    <property type="project" value="TreeGrafter"/>
</dbReference>
<evidence type="ECO:0000313" key="6">
    <source>
        <dbReference type="EMBL" id="KNC21748.1"/>
    </source>
</evidence>
<dbReference type="InterPro" id="IPR001441">
    <property type="entry name" value="UPP_synth-like"/>
</dbReference>
<dbReference type="SUPFAM" id="SSF64005">
    <property type="entry name" value="Undecaprenyl diphosphate synthase"/>
    <property type="match status" value="1"/>
</dbReference>
<evidence type="ECO:0000256" key="4">
    <source>
        <dbReference type="ARBA" id="ARBA00047353"/>
    </source>
</evidence>
<accession>A0A0L0BP43</accession>
<keyword evidence="2 5" id="KW-0808">Transferase</keyword>
<dbReference type="OrthoDB" id="4173905at2759"/>
<dbReference type="GO" id="GO:0045547">
    <property type="term" value="F:ditrans,polycis-polyprenyl diphosphate synthase [(2E,6E)-farnesyl diphosphate specific] activity"/>
    <property type="evidence" value="ECO:0007669"/>
    <property type="project" value="UniProtKB-EC"/>
</dbReference>
<gene>
    <name evidence="6" type="ORF">FF38_03971</name>
</gene>
<dbReference type="EC" id="2.5.1.-" evidence="5"/>
<evidence type="ECO:0000256" key="2">
    <source>
        <dbReference type="ARBA" id="ARBA00022679"/>
    </source>
</evidence>
<evidence type="ECO:0000256" key="3">
    <source>
        <dbReference type="ARBA" id="ARBA00022842"/>
    </source>
</evidence>
<keyword evidence="7" id="KW-1185">Reference proteome</keyword>
<dbReference type="GO" id="GO:1904423">
    <property type="term" value="C:dehydrodolichyl diphosphate synthase complex"/>
    <property type="evidence" value="ECO:0007669"/>
    <property type="project" value="TreeGrafter"/>
</dbReference>
<comment type="similarity">
    <text evidence="1 5">Belongs to the UPP synthase family.</text>
</comment>
<dbReference type="Pfam" id="PF01255">
    <property type="entry name" value="Prenyltransf"/>
    <property type="match status" value="1"/>
</dbReference>
<dbReference type="NCBIfam" id="TIGR00055">
    <property type="entry name" value="uppS"/>
    <property type="match status" value="1"/>
</dbReference>
<evidence type="ECO:0000256" key="5">
    <source>
        <dbReference type="RuleBase" id="RU363018"/>
    </source>
</evidence>
<evidence type="ECO:0000313" key="7">
    <source>
        <dbReference type="Proteomes" id="UP000037069"/>
    </source>
</evidence>
<sequence length="301" mass="35222">MSWVSDYKYSWLETLAMNVIKAGGHLPYHIAFVMDGNRRYANSQHIRKIDGHSKGFDKLADCLRWCLDLGIREVTTFAFSIENYKRSEEEVNGLLDLAREKFSKLLEESSKLQEHGVRIRVIGNLKLLPVDLQKLIAKAMLLTENNNKLFLNVAFSYTSRDEITQAVESVLMYGDNLEVNNISERLLDECLYTRHSPSPDLLFRTSGETRISDFLMWQLDSTVLYFTKILWPQITIWNFLAGVFSYQRAALRLEHYKRHERLERAQVAKNSNFYSDSVQDFLERLDMFRKNILLQLWSSSQ</sequence>
<dbReference type="STRING" id="7375.A0A0L0BP43"/>
<dbReference type="EMBL" id="JRES01001582">
    <property type="protein sequence ID" value="KNC21748.1"/>
    <property type="molecule type" value="Genomic_DNA"/>
</dbReference>
<dbReference type="PANTHER" id="PTHR10291">
    <property type="entry name" value="DEHYDRODOLICHYL DIPHOSPHATE SYNTHASE FAMILY MEMBER"/>
    <property type="match status" value="1"/>
</dbReference>
<dbReference type="HAMAP" id="MF_01139">
    <property type="entry name" value="ISPT"/>
    <property type="match status" value="1"/>
</dbReference>
<dbReference type="Proteomes" id="UP000037069">
    <property type="component" value="Unassembled WGS sequence"/>
</dbReference>
<dbReference type="OMA" id="FDRRDLW"/>
<dbReference type="AlphaFoldDB" id="A0A0L0BP43"/>
<protein>
    <recommendedName>
        <fullName evidence="5">Alkyl transferase</fullName>
        <ecNumber evidence="5">2.5.1.-</ecNumber>
    </recommendedName>
</protein>